<evidence type="ECO:0000313" key="2">
    <source>
        <dbReference type="Proteomes" id="UP000054549"/>
    </source>
</evidence>
<organism evidence="1 2">
    <name type="scientific">Amanita muscaria (strain Koide BX008)</name>
    <dbReference type="NCBI Taxonomy" id="946122"/>
    <lineage>
        <taxon>Eukaryota</taxon>
        <taxon>Fungi</taxon>
        <taxon>Dikarya</taxon>
        <taxon>Basidiomycota</taxon>
        <taxon>Agaricomycotina</taxon>
        <taxon>Agaricomycetes</taxon>
        <taxon>Agaricomycetidae</taxon>
        <taxon>Agaricales</taxon>
        <taxon>Pluteineae</taxon>
        <taxon>Amanitaceae</taxon>
        <taxon>Amanita</taxon>
    </lineage>
</organism>
<dbReference type="InParanoid" id="A0A0C2W4U4"/>
<reference evidence="1 2" key="1">
    <citation type="submission" date="2014-04" db="EMBL/GenBank/DDBJ databases">
        <title>Evolutionary Origins and Diversification of the Mycorrhizal Mutualists.</title>
        <authorList>
            <consortium name="DOE Joint Genome Institute"/>
            <consortium name="Mycorrhizal Genomics Consortium"/>
            <person name="Kohler A."/>
            <person name="Kuo A."/>
            <person name="Nagy L.G."/>
            <person name="Floudas D."/>
            <person name="Copeland A."/>
            <person name="Barry K.W."/>
            <person name="Cichocki N."/>
            <person name="Veneault-Fourrey C."/>
            <person name="LaButti K."/>
            <person name="Lindquist E.A."/>
            <person name="Lipzen A."/>
            <person name="Lundell T."/>
            <person name="Morin E."/>
            <person name="Murat C."/>
            <person name="Riley R."/>
            <person name="Ohm R."/>
            <person name="Sun H."/>
            <person name="Tunlid A."/>
            <person name="Henrissat B."/>
            <person name="Grigoriev I.V."/>
            <person name="Hibbett D.S."/>
            <person name="Martin F."/>
        </authorList>
    </citation>
    <scope>NUCLEOTIDE SEQUENCE [LARGE SCALE GENOMIC DNA]</scope>
    <source>
        <strain evidence="1 2">Koide BX008</strain>
    </source>
</reference>
<dbReference type="EMBL" id="KN818443">
    <property type="protein sequence ID" value="KIL56147.1"/>
    <property type="molecule type" value="Genomic_DNA"/>
</dbReference>
<dbReference type="Proteomes" id="UP000054549">
    <property type="component" value="Unassembled WGS sequence"/>
</dbReference>
<sequence>MSVTTNILRPTMSMLEMYRSPPCLTSSGCCPCAKRIEMRRGSRWNVCQFLSRSTQRIDPTSHFASQTQQVPSCDKTWYTLVQFIGRALRAIPEIYCKRRWLFLQRLLYMCREAEKWLWLSVSSIYFRNGLGKRREVKEGCWRKVTSERMACRNGMGSLHVQPMIRDDGDVLVGPNWTIH</sequence>
<dbReference type="HOGENOM" id="CLU_1503090_0_0_1"/>
<proteinExistence type="predicted"/>
<name>A0A0C2W4U4_AMAMK</name>
<keyword evidence="2" id="KW-1185">Reference proteome</keyword>
<accession>A0A0C2W4U4</accession>
<dbReference type="AlphaFoldDB" id="A0A0C2W4U4"/>
<gene>
    <name evidence="1" type="ORF">M378DRAFT_539960</name>
</gene>
<evidence type="ECO:0000313" key="1">
    <source>
        <dbReference type="EMBL" id="KIL56147.1"/>
    </source>
</evidence>
<protein>
    <submittedName>
        <fullName evidence="1">Uncharacterized protein</fullName>
    </submittedName>
</protein>